<accession>A0A0L7R237</accession>
<dbReference type="Pfam" id="PF10558">
    <property type="entry name" value="MTP18"/>
    <property type="match status" value="2"/>
</dbReference>
<comment type="similarity">
    <text evidence="1">Belongs to the MTFP1 family.</text>
</comment>
<sequence>MFDNIHNFVNNDKSTMKELKEVDLYRDTPVRYLGYANEVGEAFRCIVPNSIVNLSYVVASGYVLADTINSGLKSYKSNDTPNAIKCTLLSMTDTLLWQSFASVLIPGFTINRICTAVQFVQRRSNILAIKSRWIPTVIGLATIPFIIHPIDHIVEEAMNVTYREWIGHYPK</sequence>
<dbReference type="GO" id="GO:0005739">
    <property type="term" value="C:mitochondrion"/>
    <property type="evidence" value="ECO:0007669"/>
    <property type="project" value="TreeGrafter"/>
</dbReference>
<evidence type="ECO:0000256" key="2">
    <source>
        <dbReference type="ARBA" id="ARBA00017835"/>
    </source>
</evidence>
<reference evidence="4 5" key="1">
    <citation type="submission" date="2015-07" db="EMBL/GenBank/DDBJ databases">
        <title>The genome of Habropoda laboriosa.</title>
        <authorList>
            <person name="Pan H."/>
            <person name="Kapheim K."/>
        </authorList>
    </citation>
    <scope>NUCLEOTIDE SEQUENCE [LARGE SCALE GENOMIC DNA]</scope>
    <source>
        <strain evidence="4">0110345459</strain>
    </source>
</reference>
<organism evidence="4 5">
    <name type="scientific">Habropoda laboriosa</name>
    <dbReference type="NCBI Taxonomy" id="597456"/>
    <lineage>
        <taxon>Eukaryota</taxon>
        <taxon>Metazoa</taxon>
        <taxon>Ecdysozoa</taxon>
        <taxon>Arthropoda</taxon>
        <taxon>Hexapoda</taxon>
        <taxon>Insecta</taxon>
        <taxon>Pterygota</taxon>
        <taxon>Neoptera</taxon>
        <taxon>Endopterygota</taxon>
        <taxon>Hymenoptera</taxon>
        <taxon>Apocrita</taxon>
        <taxon>Aculeata</taxon>
        <taxon>Apoidea</taxon>
        <taxon>Anthophila</taxon>
        <taxon>Apidae</taxon>
        <taxon>Habropoda</taxon>
    </lineage>
</organism>
<dbReference type="PANTHER" id="PTHR11001">
    <property type="entry name" value="MITOCHONDRIAL FISSION PROCESS PROTEIN 1"/>
    <property type="match status" value="1"/>
</dbReference>
<dbReference type="GO" id="GO:0000266">
    <property type="term" value="P:mitochondrial fission"/>
    <property type="evidence" value="ECO:0007669"/>
    <property type="project" value="TreeGrafter"/>
</dbReference>
<proteinExistence type="inferred from homology"/>
<dbReference type="OrthoDB" id="424969at2759"/>
<dbReference type="AlphaFoldDB" id="A0A0L7R237"/>
<name>A0A0L7R237_9HYME</name>
<evidence type="ECO:0000313" key="4">
    <source>
        <dbReference type="EMBL" id="KOC64940.1"/>
    </source>
</evidence>
<evidence type="ECO:0000313" key="5">
    <source>
        <dbReference type="Proteomes" id="UP000053825"/>
    </source>
</evidence>
<dbReference type="PANTHER" id="PTHR11001:SF2">
    <property type="entry name" value="MITOCHONDRIAL FISSION PROCESS PROTEIN 1"/>
    <property type="match status" value="1"/>
</dbReference>
<protein>
    <recommendedName>
        <fullName evidence="2">Mitochondrial fission process protein 1</fullName>
    </recommendedName>
    <alternativeName>
        <fullName evidence="3">Mitochondrial 18 kDa protein</fullName>
    </alternativeName>
</protein>
<gene>
    <name evidence="4" type="ORF">WH47_04529</name>
</gene>
<dbReference type="EMBL" id="KQ414666">
    <property type="protein sequence ID" value="KOC64940.1"/>
    <property type="molecule type" value="Genomic_DNA"/>
</dbReference>
<dbReference type="Proteomes" id="UP000053825">
    <property type="component" value="Unassembled WGS sequence"/>
</dbReference>
<keyword evidence="5" id="KW-1185">Reference proteome</keyword>
<evidence type="ECO:0000256" key="1">
    <source>
        <dbReference type="ARBA" id="ARBA00009224"/>
    </source>
</evidence>
<dbReference type="InterPro" id="IPR019560">
    <property type="entry name" value="Mitochondrial_18_kDa_protein"/>
</dbReference>
<evidence type="ECO:0000256" key="3">
    <source>
        <dbReference type="ARBA" id="ARBA00029631"/>
    </source>
</evidence>